<proteinExistence type="predicted"/>
<dbReference type="Pfam" id="PF12937">
    <property type="entry name" value="F-box-like"/>
    <property type="match status" value="1"/>
</dbReference>
<dbReference type="InterPro" id="IPR032675">
    <property type="entry name" value="LRR_dom_sf"/>
</dbReference>
<dbReference type="Gene3D" id="1.20.1280.50">
    <property type="match status" value="1"/>
</dbReference>
<dbReference type="OrthoDB" id="2804262at2759"/>
<dbReference type="SUPFAM" id="SSF52047">
    <property type="entry name" value="RNI-like"/>
    <property type="match status" value="1"/>
</dbReference>
<dbReference type="Gene3D" id="3.80.10.10">
    <property type="entry name" value="Ribonuclease Inhibitor"/>
    <property type="match status" value="1"/>
</dbReference>
<protein>
    <recommendedName>
        <fullName evidence="1">F-box domain-containing protein</fullName>
    </recommendedName>
</protein>
<keyword evidence="3" id="KW-1185">Reference proteome</keyword>
<dbReference type="InParanoid" id="J0WYC4"/>
<dbReference type="InterPro" id="IPR036047">
    <property type="entry name" value="F-box-like_dom_sf"/>
</dbReference>
<name>J0WYC4_AURST</name>
<feature type="domain" description="F-box" evidence="1">
    <location>
        <begin position="78"/>
        <end position="126"/>
    </location>
</feature>
<dbReference type="KEGG" id="adl:AURDEDRAFT_146290"/>
<accession>J0WYC4</accession>
<sequence length="539" mass="60332">MMARRDVRDRRRHGIVCTHPILRELRSLGLPELSRLLPAPGADRDAGDAARPRAHAPAGSLLMIGPGGSPPPAGAKCSALPEEVVLQIFSLAADPESPRSVFQLSGVCRLWRDYAINYPPLWANIRIGTGYSLGNIGLTLGLPAQVQERMRHRSLYMLQLQLERSRHCLLNIRVRCLLWSDHVQALASTLAIHQSRWRNLSLESESKFDLNAFFGSCRGPTNQLESLSVSAGSFIEPKPFSGTLLAQGLFPCPALQTVTFTHCLPFFARDEVAWDFGRASMSRPFPNVTRLEVTSPPIEAQGDHWRRLLSALPHLEEFHLSVSDILPRLHTPGFMTFPSVRSFSLDASPRALQMLQIFSFPRLKALALNIPLLQLHRSSRRGRRSMYGFLETNRTPHLIIKWPQNICAGDETNTIRAFEEICGAVFSSSGVEHLTVELQGTRGPWVQLLRYMDGLTADIAGSLGAPDLRRLEIVFKSPHPWADTPWVPVDDLARVSEEFRAWETVLQGEGPEELFALWVAVEEPSRRFTEVSLAKWMMA</sequence>
<dbReference type="EMBL" id="JH687798">
    <property type="protein sequence ID" value="EJD40919.1"/>
    <property type="molecule type" value="Genomic_DNA"/>
</dbReference>
<evidence type="ECO:0000313" key="3">
    <source>
        <dbReference type="Proteomes" id="UP000006514"/>
    </source>
</evidence>
<dbReference type="Proteomes" id="UP000006514">
    <property type="component" value="Unassembled WGS sequence"/>
</dbReference>
<evidence type="ECO:0000259" key="1">
    <source>
        <dbReference type="Pfam" id="PF12937"/>
    </source>
</evidence>
<gene>
    <name evidence="2" type="ORF">AURDEDRAFT_146290</name>
</gene>
<dbReference type="AlphaFoldDB" id="J0WYC4"/>
<dbReference type="SUPFAM" id="SSF81383">
    <property type="entry name" value="F-box domain"/>
    <property type="match status" value="1"/>
</dbReference>
<dbReference type="InterPro" id="IPR001810">
    <property type="entry name" value="F-box_dom"/>
</dbReference>
<evidence type="ECO:0000313" key="2">
    <source>
        <dbReference type="EMBL" id="EJD40919.1"/>
    </source>
</evidence>
<organism evidence="2 3">
    <name type="scientific">Auricularia subglabra (strain TFB-10046 / SS5)</name>
    <name type="common">White-rot fungus</name>
    <name type="synonym">Auricularia delicata (strain TFB10046)</name>
    <dbReference type="NCBI Taxonomy" id="717982"/>
    <lineage>
        <taxon>Eukaryota</taxon>
        <taxon>Fungi</taxon>
        <taxon>Dikarya</taxon>
        <taxon>Basidiomycota</taxon>
        <taxon>Agaricomycotina</taxon>
        <taxon>Agaricomycetes</taxon>
        <taxon>Auriculariales</taxon>
        <taxon>Auriculariaceae</taxon>
        <taxon>Auricularia</taxon>
    </lineage>
</organism>
<reference evidence="3" key="1">
    <citation type="journal article" date="2012" name="Science">
        <title>The Paleozoic origin of enzymatic lignin decomposition reconstructed from 31 fungal genomes.</title>
        <authorList>
            <person name="Floudas D."/>
            <person name="Binder M."/>
            <person name="Riley R."/>
            <person name="Barry K."/>
            <person name="Blanchette R.A."/>
            <person name="Henrissat B."/>
            <person name="Martinez A.T."/>
            <person name="Otillar R."/>
            <person name="Spatafora J.W."/>
            <person name="Yadav J.S."/>
            <person name="Aerts A."/>
            <person name="Benoit I."/>
            <person name="Boyd A."/>
            <person name="Carlson A."/>
            <person name="Copeland A."/>
            <person name="Coutinho P.M."/>
            <person name="de Vries R.P."/>
            <person name="Ferreira P."/>
            <person name="Findley K."/>
            <person name="Foster B."/>
            <person name="Gaskell J."/>
            <person name="Glotzer D."/>
            <person name="Gorecki P."/>
            <person name="Heitman J."/>
            <person name="Hesse C."/>
            <person name="Hori C."/>
            <person name="Igarashi K."/>
            <person name="Jurgens J.A."/>
            <person name="Kallen N."/>
            <person name="Kersten P."/>
            <person name="Kohler A."/>
            <person name="Kuees U."/>
            <person name="Kumar T.K.A."/>
            <person name="Kuo A."/>
            <person name="LaButti K."/>
            <person name="Larrondo L.F."/>
            <person name="Lindquist E."/>
            <person name="Ling A."/>
            <person name="Lombard V."/>
            <person name="Lucas S."/>
            <person name="Lundell T."/>
            <person name="Martin R."/>
            <person name="McLaughlin D.J."/>
            <person name="Morgenstern I."/>
            <person name="Morin E."/>
            <person name="Murat C."/>
            <person name="Nagy L.G."/>
            <person name="Nolan M."/>
            <person name="Ohm R.A."/>
            <person name="Patyshakuliyeva A."/>
            <person name="Rokas A."/>
            <person name="Ruiz-Duenas F.J."/>
            <person name="Sabat G."/>
            <person name="Salamov A."/>
            <person name="Samejima M."/>
            <person name="Schmutz J."/>
            <person name="Slot J.C."/>
            <person name="St John F."/>
            <person name="Stenlid J."/>
            <person name="Sun H."/>
            <person name="Sun S."/>
            <person name="Syed K."/>
            <person name="Tsang A."/>
            <person name="Wiebenga A."/>
            <person name="Young D."/>
            <person name="Pisabarro A."/>
            <person name="Eastwood D.C."/>
            <person name="Martin F."/>
            <person name="Cullen D."/>
            <person name="Grigoriev I.V."/>
            <person name="Hibbett D.S."/>
        </authorList>
    </citation>
    <scope>NUCLEOTIDE SEQUENCE [LARGE SCALE GENOMIC DNA]</scope>
    <source>
        <strain evidence="3">TFB10046</strain>
    </source>
</reference>